<dbReference type="AlphaFoldDB" id="A0A0B8PBX8"/>
<reference evidence="1 2" key="1">
    <citation type="submission" date="2015-01" db="EMBL/GenBank/DDBJ databases">
        <title>Vibrio sp. C5 JCM 19232 whole genome shotgun sequence.</title>
        <authorList>
            <person name="Sawabe T."/>
            <person name="Meirelles P."/>
            <person name="Feng G."/>
            <person name="Sayaka M."/>
            <person name="Hattori M."/>
            <person name="Ohkuma M."/>
        </authorList>
    </citation>
    <scope>NUCLEOTIDE SEQUENCE [LARGE SCALE GENOMIC DNA]</scope>
    <source>
        <strain evidence="1 2">JCM19232</strain>
    </source>
</reference>
<accession>A0A0B8PBX8</accession>
<protein>
    <submittedName>
        <fullName evidence="1">Uncharacterized protein</fullName>
    </submittedName>
</protein>
<dbReference type="Proteomes" id="UP000031670">
    <property type="component" value="Unassembled WGS sequence"/>
</dbReference>
<name>A0A0B8PBX8_9VIBR</name>
<evidence type="ECO:0000313" key="1">
    <source>
        <dbReference type="EMBL" id="GAM63866.1"/>
    </source>
</evidence>
<evidence type="ECO:0000313" key="2">
    <source>
        <dbReference type="Proteomes" id="UP000031670"/>
    </source>
</evidence>
<organism evidence="1 2">
    <name type="scientific">Vibrio ishigakensis</name>
    <dbReference type="NCBI Taxonomy" id="1481914"/>
    <lineage>
        <taxon>Bacteria</taxon>
        <taxon>Pseudomonadati</taxon>
        <taxon>Pseudomonadota</taxon>
        <taxon>Gammaproteobacteria</taxon>
        <taxon>Vibrionales</taxon>
        <taxon>Vibrionaceae</taxon>
        <taxon>Vibrio</taxon>
    </lineage>
</organism>
<reference evidence="1 2" key="2">
    <citation type="submission" date="2015-01" db="EMBL/GenBank/DDBJ databases">
        <authorList>
            <consortium name="NBRP consortium"/>
            <person name="Sawabe T."/>
            <person name="Meirelles P."/>
            <person name="Feng G."/>
            <person name="Sayaka M."/>
            <person name="Hattori M."/>
            <person name="Ohkuma M."/>
        </authorList>
    </citation>
    <scope>NUCLEOTIDE SEQUENCE [LARGE SCALE GENOMIC DNA]</scope>
    <source>
        <strain evidence="1 2">JCM19232</strain>
    </source>
</reference>
<dbReference type="EMBL" id="BBSA01000010">
    <property type="protein sequence ID" value="GAM63866.1"/>
    <property type="molecule type" value="Genomic_DNA"/>
</dbReference>
<gene>
    <name evidence="1" type="ORF">JCM19232_2276</name>
</gene>
<proteinExistence type="predicted"/>
<sequence length="108" mass="11726">MDTFTPSLHLAIGWYGLADLDLNLKGLAGDDLMLKRSLDGKAKISAHDVRVQLPFDEPVLHPLIIPEINLSARRGHIDVPNISIISEDLTGEVSGSIDMATPEQSSLQ</sequence>
<comment type="caution">
    <text evidence="1">The sequence shown here is derived from an EMBL/GenBank/DDBJ whole genome shotgun (WGS) entry which is preliminary data.</text>
</comment>